<dbReference type="Proteomes" id="UP000178377">
    <property type="component" value="Unassembled WGS sequence"/>
</dbReference>
<organism evidence="2 3">
    <name type="scientific">Candidatus Doudnabacteria bacterium RIFCSPHIGHO2_01_FULL_50_11</name>
    <dbReference type="NCBI Taxonomy" id="1817828"/>
    <lineage>
        <taxon>Bacteria</taxon>
        <taxon>Candidatus Doudnaibacteriota</taxon>
    </lineage>
</organism>
<evidence type="ECO:0000259" key="1">
    <source>
        <dbReference type="Pfam" id="PF14206"/>
    </source>
</evidence>
<dbReference type="EMBL" id="MFEO01000024">
    <property type="protein sequence ID" value="OGE89283.1"/>
    <property type="molecule type" value="Genomic_DNA"/>
</dbReference>
<protein>
    <recommendedName>
        <fullName evidence="1">Cysteine-rich CPCC domain-containing protein</fullName>
    </recommendedName>
</protein>
<proteinExistence type="predicted"/>
<reference evidence="2 3" key="1">
    <citation type="journal article" date="2016" name="Nat. Commun.">
        <title>Thousands of microbial genomes shed light on interconnected biogeochemical processes in an aquifer system.</title>
        <authorList>
            <person name="Anantharaman K."/>
            <person name="Brown C.T."/>
            <person name="Hug L.A."/>
            <person name="Sharon I."/>
            <person name="Castelle C.J."/>
            <person name="Probst A.J."/>
            <person name="Thomas B.C."/>
            <person name="Singh A."/>
            <person name="Wilkins M.J."/>
            <person name="Karaoz U."/>
            <person name="Brodie E.L."/>
            <person name="Williams K.H."/>
            <person name="Hubbard S.S."/>
            <person name="Banfield J.F."/>
        </authorList>
    </citation>
    <scope>NUCLEOTIDE SEQUENCE [LARGE SCALE GENOMIC DNA]</scope>
</reference>
<name>A0A1F5PH83_9BACT</name>
<accession>A0A1F5PH83</accession>
<gene>
    <name evidence="2" type="ORF">A2722_01270</name>
</gene>
<dbReference type="AlphaFoldDB" id="A0A1F5PH83"/>
<dbReference type="Pfam" id="PF14206">
    <property type="entry name" value="Cys_rich_CPCC"/>
    <property type="match status" value="1"/>
</dbReference>
<evidence type="ECO:0000313" key="3">
    <source>
        <dbReference type="Proteomes" id="UP000178377"/>
    </source>
</evidence>
<evidence type="ECO:0000313" key="2">
    <source>
        <dbReference type="EMBL" id="OGE89283.1"/>
    </source>
</evidence>
<comment type="caution">
    <text evidence="2">The sequence shown here is derived from an EMBL/GenBank/DDBJ whole genome shotgun (WGS) entry which is preliminary data.</text>
</comment>
<sequence length="95" mass="10701">MGREDNQEPSSASPQRKFACPCCGFRTLEGKQPGTFEICEVCYWEDDPLQYANQEESRGSNGVSLMQGRKNFSTFGACEERYKAAVRKPLAHEKS</sequence>
<dbReference type="InterPro" id="IPR025983">
    <property type="entry name" value="Cys_rich_CPCC"/>
</dbReference>
<feature type="domain" description="Cysteine-rich CPCC" evidence="1">
    <location>
        <begin position="19"/>
        <end position="92"/>
    </location>
</feature>